<dbReference type="InterPro" id="IPR003607">
    <property type="entry name" value="HD/PDEase_dom"/>
</dbReference>
<name>A0A3P3XQJ1_9SPIR</name>
<dbReference type="InterPro" id="IPR006674">
    <property type="entry name" value="HD_domain"/>
</dbReference>
<dbReference type="NCBIfam" id="TIGR00277">
    <property type="entry name" value="HDIG"/>
    <property type="match status" value="1"/>
</dbReference>
<feature type="domain" description="HD" evidence="1">
    <location>
        <begin position="673"/>
        <end position="795"/>
    </location>
</feature>
<dbReference type="NCBIfam" id="TIGR00229">
    <property type="entry name" value="sensory_box"/>
    <property type="match status" value="1"/>
</dbReference>
<dbReference type="EMBL" id="FWDO01000005">
    <property type="protein sequence ID" value="SLM18576.1"/>
    <property type="molecule type" value="Genomic_DNA"/>
</dbReference>
<dbReference type="SUPFAM" id="SSF109604">
    <property type="entry name" value="HD-domain/PDEase-like"/>
    <property type="match status" value="1"/>
</dbReference>
<dbReference type="SUPFAM" id="SSF55785">
    <property type="entry name" value="PYP-like sensor domain (PAS domain)"/>
    <property type="match status" value="1"/>
</dbReference>
<dbReference type="InterPro" id="IPR003018">
    <property type="entry name" value="GAF"/>
</dbReference>
<dbReference type="InterPro" id="IPR037522">
    <property type="entry name" value="HD_GYP_dom"/>
</dbReference>
<sequence>MNQDKPENSKYISQTGNLWQHIFNTQQAGIVVSINGIIQQMNSTAVKMLCGQSSSDFIGKRFHETLISSEYIECTLERERQLRGGQPTVPPIEIRVRHLNGGESDALISATSWFKENDIIVESMLIDITPLKQRERLLEAILGLMAIAGQEELSTHATPVLNHALNAMQKLYAEHHNCGYIGFSLHGNGFWEANSRMSSPGAPFLISYEPLSDMTRQWILDRDKMIAQCEPRKDTLYTIPIAPGQWGSILLAPLVLDNEPKGYFFWIFAAAFLPEEIEADAERRNTFVLAALTTVKTFLTGRDNARKSTDLAILHRATLEIGTMNSLQQIADVALEILEKEKGWHPSVIRFRSRAGEMLETAAYRGSPTMSPEENRTRMDFLNKAIDRPGKGMIGHVIEQGKPIRSLDLPSDTHYIETAPGIKYGIYAPIVIEGNTEGAIGVESKDYSFTESDLRLLSSIGEIVGMTVRSLRLIEMLRERVKWLEILHQINQQIGIEAKSRELYQILVDKAIEATGAEAAALLIYNPDKNILQKEVACGWLGTVFDRPLTPDEGISGKIFSMGQPHLSPLVSEDPLLIPRNRKLVPSDRANIGVPVVAEGIVLGVFHIAMKAPAHFSREFVDIVEMFGSYAGIVIGRMQLIEALRNADRQMQTAYDETLEGWARAIGLRDDDTLRHTMRVVKIAVAIGKHLNLDSKTIENLRRGALLHDVGKIGIPDTILRKPGPLNDEETAIMQTHTSFGYELLRPIQYLEGALVVPDCHHERWDGAGYPRHLQGEKIPLLARIFAVADVYDAMTSDRPYRPAHRSQEAIDYVRSQSGRHFDPHIVETFLAIIDEIEK</sequence>
<dbReference type="SMART" id="SM00471">
    <property type="entry name" value="HDc"/>
    <property type="match status" value="1"/>
</dbReference>
<dbReference type="PANTHER" id="PTHR45228:SF1">
    <property type="entry name" value="CYCLIC DI-GMP PHOSPHODIESTERASE TM_0186"/>
    <property type="match status" value="1"/>
</dbReference>
<dbReference type="PROSITE" id="PS51831">
    <property type="entry name" value="HD"/>
    <property type="match status" value="1"/>
</dbReference>
<organism evidence="3">
    <name type="scientific">uncultured spirochete</name>
    <dbReference type="NCBI Taxonomy" id="156406"/>
    <lineage>
        <taxon>Bacteria</taxon>
        <taxon>Pseudomonadati</taxon>
        <taxon>Spirochaetota</taxon>
        <taxon>Spirochaetia</taxon>
        <taxon>Spirochaetales</taxon>
        <taxon>environmental samples</taxon>
    </lineage>
</organism>
<dbReference type="AlphaFoldDB" id="A0A3P3XQJ1"/>
<dbReference type="Pfam" id="PF13487">
    <property type="entry name" value="HD_5"/>
    <property type="match status" value="1"/>
</dbReference>
<proteinExistence type="predicted"/>
<evidence type="ECO:0000259" key="2">
    <source>
        <dbReference type="PROSITE" id="PS51832"/>
    </source>
</evidence>
<evidence type="ECO:0000313" key="3">
    <source>
        <dbReference type="EMBL" id="SLM18576.1"/>
    </source>
</evidence>
<dbReference type="PROSITE" id="PS51832">
    <property type="entry name" value="HD_GYP"/>
    <property type="match status" value="1"/>
</dbReference>
<dbReference type="InterPro" id="IPR006675">
    <property type="entry name" value="HDIG_dom"/>
</dbReference>
<dbReference type="InterPro" id="IPR035965">
    <property type="entry name" value="PAS-like_dom_sf"/>
</dbReference>
<dbReference type="SUPFAM" id="SSF55781">
    <property type="entry name" value="GAF domain-like"/>
    <property type="match status" value="2"/>
</dbReference>
<evidence type="ECO:0000259" key="1">
    <source>
        <dbReference type="PROSITE" id="PS51831"/>
    </source>
</evidence>
<dbReference type="CDD" id="cd00077">
    <property type="entry name" value="HDc"/>
    <property type="match status" value="1"/>
</dbReference>
<dbReference type="Gene3D" id="3.30.450.40">
    <property type="match status" value="2"/>
</dbReference>
<protein>
    <submittedName>
        <fullName evidence="3">Uncharacterized protein</fullName>
    </submittedName>
</protein>
<reference evidence="3" key="1">
    <citation type="submission" date="2017-02" db="EMBL/GenBank/DDBJ databases">
        <authorList>
            <person name="Regsiter A."/>
            <person name="William W."/>
        </authorList>
    </citation>
    <scope>NUCLEOTIDE SEQUENCE</scope>
    <source>
        <strain evidence="3">BdmA 4</strain>
    </source>
</reference>
<dbReference type="Gene3D" id="1.10.3210.10">
    <property type="entry name" value="Hypothetical protein af1432"/>
    <property type="match status" value="1"/>
</dbReference>
<accession>A0A3P3XQJ1</accession>
<dbReference type="PANTHER" id="PTHR45228">
    <property type="entry name" value="CYCLIC DI-GMP PHOSPHODIESTERASE TM_0186-RELATED"/>
    <property type="match status" value="1"/>
</dbReference>
<feature type="domain" description="HD-GYP" evidence="2">
    <location>
        <begin position="651"/>
        <end position="839"/>
    </location>
</feature>
<dbReference type="SMART" id="SM00065">
    <property type="entry name" value="GAF"/>
    <property type="match status" value="2"/>
</dbReference>
<dbReference type="CDD" id="cd00130">
    <property type="entry name" value="PAS"/>
    <property type="match status" value="1"/>
</dbReference>
<gene>
    <name evidence="3" type="ORF">SPIRO4BDMA_50091</name>
</gene>
<dbReference type="InterPro" id="IPR029016">
    <property type="entry name" value="GAF-like_dom_sf"/>
</dbReference>
<dbReference type="Gene3D" id="3.30.450.20">
    <property type="entry name" value="PAS domain"/>
    <property type="match status" value="1"/>
</dbReference>
<dbReference type="InterPro" id="IPR000014">
    <property type="entry name" value="PAS"/>
</dbReference>
<dbReference type="InterPro" id="IPR052020">
    <property type="entry name" value="Cyclic_di-GMP/3'3'-cGAMP_PDE"/>
</dbReference>
<dbReference type="Pfam" id="PF13185">
    <property type="entry name" value="GAF_2"/>
    <property type="match status" value="2"/>
</dbReference>